<dbReference type="Proteomes" id="UP000053257">
    <property type="component" value="Unassembled WGS sequence"/>
</dbReference>
<evidence type="ECO:0000256" key="1">
    <source>
        <dbReference type="ARBA" id="ARBA00001970"/>
    </source>
</evidence>
<dbReference type="PANTHER" id="PTHR30521">
    <property type="entry name" value="DEFERROCHELATASE/PEROXIDASE"/>
    <property type="match status" value="1"/>
</dbReference>
<dbReference type="InterPro" id="IPR006314">
    <property type="entry name" value="Dyp_peroxidase"/>
</dbReference>
<evidence type="ECO:0000256" key="4">
    <source>
        <dbReference type="ARBA" id="ARBA00022723"/>
    </source>
</evidence>
<evidence type="ECO:0000256" key="6">
    <source>
        <dbReference type="ARBA" id="ARBA00023004"/>
    </source>
</evidence>
<feature type="domain" description="DyP dimeric alpha+beta barrel" evidence="8">
    <location>
        <begin position="45"/>
        <end position="192"/>
    </location>
</feature>
<dbReference type="InterPro" id="IPR049509">
    <property type="entry name" value="DyP_N"/>
</dbReference>
<dbReference type="STRING" id="745531.A0A0C3NY58"/>
<proteinExistence type="inferred from homology"/>
<organism evidence="9 10">
    <name type="scientific">Phlebiopsis gigantea (strain 11061_1 CR5-6)</name>
    <name type="common">White-rot fungus</name>
    <name type="synonym">Peniophora gigantea</name>
    <dbReference type="NCBI Taxonomy" id="745531"/>
    <lineage>
        <taxon>Eukaryota</taxon>
        <taxon>Fungi</taxon>
        <taxon>Dikarya</taxon>
        <taxon>Basidiomycota</taxon>
        <taxon>Agaricomycotina</taxon>
        <taxon>Agaricomycetes</taxon>
        <taxon>Polyporales</taxon>
        <taxon>Phanerochaetaceae</taxon>
        <taxon>Phlebiopsis</taxon>
    </lineage>
</organism>
<dbReference type="Pfam" id="PF21105">
    <property type="entry name" value="DyP_N"/>
    <property type="match status" value="1"/>
</dbReference>
<comment type="similarity">
    <text evidence="7">Belongs to the DyP-type peroxidase family.</text>
</comment>
<dbReference type="EMBL" id="KN840456">
    <property type="protein sequence ID" value="KIP10339.1"/>
    <property type="molecule type" value="Genomic_DNA"/>
</dbReference>
<dbReference type="PANTHER" id="PTHR30521:SF4">
    <property type="entry name" value="DEFERROCHELATASE"/>
    <property type="match status" value="1"/>
</dbReference>
<dbReference type="InterPro" id="IPR011008">
    <property type="entry name" value="Dimeric_a/b-barrel"/>
</dbReference>
<keyword evidence="2 9" id="KW-0575">Peroxidase</keyword>
<dbReference type="AlphaFoldDB" id="A0A0C3NY58"/>
<keyword evidence="6" id="KW-0408">Iron</keyword>
<dbReference type="PROSITE" id="PS51404">
    <property type="entry name" value="DYP_PEROXIDASE"/>
    <property type="match status" value="1"/>
</dbReference>
<keyword evidence="4" id="KW-0479">Metal-binding</keyword>
<accession>A0A0C3NY58</accession>
<sequence length="530" mass="58815">MTSYQQSKSLTTELLEHISKRPLLPAPRSPGQAASFTNNLPDPKNIQGDVYLTFPRDSEKLLFFTVTDPTLFLKNLAKYKPTTTDDVVHISLWKIAEAKAAGERAVVIQSQIAFTREGLDILGHKEPIQDDAFDVRSEPQSDADAPFNSKVFHGVFLVGACAKRTADEGAQAILDIFGNSMSVDVLEGNSRPDKERGHEHFGWKDGISQPALRGLVMPQKGQPQCDAGVVIMGYPGDRLYNHPRIVRPSWSRGGSLMVFRKMKQLVPEFRKYVNDAGGKWTEWMPKAEVPKIQPPLSDIEGAALFGARLFGRWKSGAPLARALHRDDPSQTTADKMNDFDYIVDGEDNPTQTLCPFTAHIRKTVPRNLEPFATKPFLESTLLVRSGIPYGPEVDSNVEKEKTVHDRGLLFICYQSTLGNGFIAQQSWTRNDYFPTINFEVNKWGQDSVIGQPPPPKTVVQVAMSGHKIPKGEISLEVQSNPPDAASITVVDGFANDLVKPAVEPQFFVQDRGGAFFFVPSVETLRLWARA</sequence>
<keyword evidence="3" id="KW-0349">Heme</keyword>
<evidence type="ECO:0000256" key="2">
    <source>
        <dbReference type="ARBA" id="ARBA00022559"/>
    </source>
</evidence>
<reference evidence="9 10" key="1">
    <citation type="journal article" date="2014" name="PLoS Genet.">
        <title>Analysis of the Phlebiopsis gigantea genome, transcriptome and secretome provides insight into its pioneer colonization strategies of wood.</title>
        <authorList>
            <person name="Hori C."/>
            <person name="Ishida T."/>
            <person name="Igarashi K."/>
            <person name="Samejima M."/>
            <person name="Suzuki H."/>
            <person name="Master E."/>
            <person name="Ferreira P."/>
            <person name="Ruiz-Duenas F.J."/>
            <person name="Held B."/>
            <person name="Canessa P."/>
            <person name="Larrondo L.F."/>
            <person name="Schmoll M."/>
            <person name="Druzhinina I.S."/>
            <person name="Kubicek C.P."/>
            <person name="Gaskell J.A."/>
            <person name="Kersten P."/>
            <person name="St John F."/>
            <person name="Glasner J."/>
            <person name="Sabat G."/>
            <person name="Splinter BonDurant S."/>
            <person name="Syed K."/>
            <person name="Yadav J."/>
            <person name="Mgbeahuruike A.C."/>
            <person name="Kovalchuk A."/>
            <person name="Asiegbu F.O."/>
            <person name="Lackner G."/>
            <person name="Hoffmeister D."/>
            <person name="Rencoret J."/>
            <person name="Gutierrez A."/>
            <person name="Sun H."/>
            <person name="Lindquist E."/>
            <person name="Barry K."/>
            <person name="Riley R."/>
            <person name="Grigoriev I.V."/>
            <person name="Henrissat B."/>
            <person name="Kues U."/>
            <person name="Berka R.M."/>
            <person name="Martinez A.T."/>
            <person name="Covert S.F."/>
            <person name="Blanchette R.A."/>
            <person name="Cullen D."/>
        </authorList>
    </citation>
    <scope>NUCLEOTIDE SEQUENCE [LARGE SCALE GENOMIC DNA]</scope>
    <source>
        <strain evidence="9 10">11061_1 CR5-6</strain>
    </source>
</reference>
<evidence type="ECO:0000256" key="7">
    <source>
        <dbReference type="ARBA" id="ARBA00025737"/>
    </source>
</evidence>
<dbReference type="SUPFAM" id="SSF54909">
    <property type="entry name" value="Dimeric alpha+beta barrel"/>
    <property type="match status" value="1"/>
</dbReference>
<dbReference type="GO" id="GO:0020037">
    <property type="term" value="F:heme binding"/>
    <property type="evidence" value="ECO:0007669"/>
    <property type="project" value="InterPro"/>
</dbReference>
<name>A0A0C3NY58_PHLG1</name>
<dbReference type="GO" id="GO:0005829">
    <property type="term" value="C:cytosol"/>
    <property type="evidence" value="ECO:0007669"/>
    <property type="project" value="TreeGrafter"/>
</dbReference>
<comment type="cofactor">
    <cofactor evidence="1">
        <name>heme b</name>
        <dbReference type="ChEBI" id="CHEBI:60344"/>
    </cofactor>
</comment>
<dbReference type="GO" id="GO:0046872">
    <property type="term" value="F:metal ion binding"/>
    <property type="evidence" value="ECO:0007669"/>
    <property type="project" value="UniProtKB-KW"/>
</dbReference>
<keyword evidence="5" id="KW-0560">Oxidoreductase</keyword>
<dbReference type="GO" id="GO:0004601">
    <property type="term" value="F:peroxidase activity"/>
    <property type="evidence" value="ECO:0007669"/>
    <property type="project" value="UniProtKB-KW"/>
</dbReference>
<protein>
    <submittedName>
        <fullName evidence="9">DyP-type peroxidase</fullName>
    </submittedName>
</protein>
<evidence type="ECO:0000313" key="10">
    <source>
        <dbReference type="Proteomes" id="UP000053257"/>
    </source>
</evidence>
<evidence type="ECO:0000313" key="9">
    <source>
        <dbReference type="EMBL" id="KIP10339.1"/>
    </source>
</evidence>
<dbReference type="HOGENOM" id="CLU_015125_0_0_1"/>
<evidence type="ECO:0000259" key="8">
    <source>
        <dbReference type="Pfam" id="PF21105"/>
    </source>
</evidence>
<keyword evidence="10" id="KW-1185">Reference proteome</keyword>
<dbReference type="NCBIfam" id="TIGR01413">
    <property type="entry name" value="Dyp_perox_fam"/>
    <property type="match status" value="1"/>
</dbReference>
<dbReference type="OrthoDB" id="3207336at2759"/>
<evidence type="ECO:0000256" key="3">
    <source>
        <dbReference type="ARBA" id="ARBA00022617"/>
    </source>
</evidence>
<gene>
    <name evidence="9" type="primary">DyP4</name>
    <name evidence="9" type="ORF">PHLGIDRAFT_125681</name>
</gene>
<evidence type="ECO:0000256" key="5">
    <source>
        <dbReference type="ARBA" id="ARBA00023002"/>
    </source>
</evidence>